<dbReference type="PANTHER" id="PTHR32071:SF57">
    <property type="entry name" value="C4-DICARBOXYLATE TRANSPORT TRANSCRIPTIONAL REGULATORY PROTEIN DCTD"/>
    <property type="match status" value="1"/>
</dbReference>
<dbReference type="SMART" id="SM00091">
    <property type="entry name" value="PAS"/>
    <property type="match status" value="1"/>
</dbReference>
<feature type="domain" description="PAC" evidence="7">
    <location>
        <begin position="83"/>
        <end position="135"/>
    </location>
</feature>
<evidence type="ECO:0000313" key="9">
    <source>
        <dbReference type="Proteomes" id="UP000422764"/>
    </source>
</evidence>
<dbReference type="SUPFAM" id="SSF52540">
    <property type="entry name" value="P-loop containing nucleoside triphosphate hydrolases"/>
    <property type="match status" value="1"/>
</dbReference>
<proteinExistence type="predicted"/>
<dbReference type="InterPro" id="IPR013767">
    <property type="entry name" value="PAS_fold"/>
</dbReference>
<dbReference type="PROSITE" id="PS50045">
    <property type="entry name" value="SIGMA54_INTERACT_4"/>
    <property type="match status" value="1"/>
</dbReference>
<dbReference type="InterPro" id="IPR025662">
    <property type="entry name" value="Sigma_54_int_dom_ATP-bd_1"/>
</dbReference>
<protein>
    <recommendedName>
        <fullName evidence="4">HTH-type transcriptional regulatory protein TyrR</fullName>
    </recommendedName>
</protein>
<accession>A0A6I6F331</accession>
<dbReference type="Pfam" id="PF00158">
    <property type="entry name" value="Sigma54_activat"/>
    <property type="match status" value="1"/>
</dbReference>
<reference evidence="8 9" key="1">
    <citation type="submission" date="2019-12" db="EMBL/GenBank/DDBJ databases">
        <title>Genome sequenceing of Clostridium bovifaecis.</title>
        <authorList>
            <person name="Yao Y."/>
        </authorList>
    </citation>
    <scope>NUCLEOTIDE SEQUENCE [LARGE SCALE GENOMIC DNA]</scope>
    <source>
        <strain evidence="8 9">BXX</strain>
    </source>
</reference>
<dbReference type="Gene3D" id="1.10.10.60">
    <property type="entry name" value="Homeodomain-like"/>
    <property type="match status" value="1"/>
</dbReference>
<evidence type="ECO:0000256" key="2">
    <source>
        <dbReference type="ARBA" id="ARBA00022797"/>
    </source>
</evidence>
<dbReference type="PROSITE" id="PS00675">
    <property type="entry name" value="SIGMA54_INTERACT_1"/>
    <property type="match status" value="1"/>
</dbReference>
<dbReference type="InterPro" id="IPR002078">
    <property type="entry name" value="Sigma_54_int"/>
</dbReference>
<dbReference type="InterPro" id="IPR030828">
    <property type="entry name" value="HTH_TyrR"/>
</dbReference>
<evidence type="ECO:0000313" key="8">
    <source>
        <dbReference type="EMBL" id="QGU95594.1"/>
    </source>
</evidence>
<dbReference type="EMBL" id="CP046522">
    <property type="protein sequence ID" value="QGU95594.1"/>
    <property type="molecule type" value="Genomic_DNA"/>
</dbReference>
<dbReference type="Proteomes" id="UP000422764">
    <property type="component" value="Chromosome"/>
</dbReference>
<dbReference type="Gene3D" id="3.40.50.300">
    <property type="entry name" value="P-loop containing nucleotide triphosphate hydrolases"/>
    <property type="match status" value="1"/>
</dbReference>
<evidence type="ECO:0000259" key="7">
    <source>
        <dbReference type="PROSITE" id="PS50113"/>
    </source>
</evidence>
<name>A0A6I6F331_9CLOT</name>
<dbReference type="GO" id="GO:0006355">
    <property type="term" value="P:regulation of DNA-templated transcription"/>
    <property type="evidence" value="ECO:0007669"/>
    <property type="project" value="InterPro"/>
</dbReference>
<dbReference type="Pfam" id="PF18024">
    <property type="entry name" value="HTH_50"/>
    <property type="match status" value="1"/>
</dbReference>
<dbReference type="GO" id="GO:0005524">
    <property type="term" value="F:ATP binding"/>
    <property type="evidence" value="ECO:0007669"/>
    <property type="project" value="UniProtKB-KW"/>
</dbReference>
<dbReference type="SUPFAM" id="SSF55785">
    <property type="entry name" value="PYP-like sensor domain (PAS domain)"/>
    <property type="match status" value="1"/>
</dbReference>
<feature type="domain" description="PAS" evidence="6">
    <location>
        <begin position="16"/>
        <end position="63"/>
    </location>
</feature>
<dbReference type="GO" id="GO:0003677">
    <property type="term" value="F:DNA binding"/>
    <property type="evidence" value="ECO:0007669"/>
    <property type="project" value="UniProtKB-KW"/>
</dbReference>
<dbReference type="PANTHER" id="PTHR32071">
    <property type="entry name" value="TRANSCRIPTIONAL REGULATORY PROTEIN"/>
    <property type="match status" value="1"/>
</dbReference>
<dbReference type="InterPro" id="IPR035965">
    <property type="entry name" value="PAS-like_dom_sf"/>
</dbReference>
<dbReference type="Gene3D" id="1.10.8.60">
    <property type="match status" value="1"/>
</dbReference>
<dbReference type="InterPro" id="IPR000700">
    <property type="entry name" value="PAS-assoc_C"/>
</dbReference>
<dbReference type="CDD" id="cd00009">
    <property type="entry name" value="AAA"/>
    <property type="match status" value="1"/>
</dbReference>
<dbReference type="SUPFAM" id="SSF46689">
    <property type="entry name" value="Homeodomain-like"/>
    <property type="match status" value="1"/>
</dbReference>
<evidence type="ECO:0000256" key="1">
    <source>
        <dbReference type="ARBA" id="ARBA00022741"/>
    </source>
</evidence>
<evidence type="ECO:0000259" key="6">
    <source>
        <dbReference type="PROSITE" id="PS50112"/>
    </source>
</evidence>
<gene>
    <name evidence="8" type="ORF">GOM49_11275</name>
</gene>
<dbReference type="Pfam" id="PF25601">
    <property type="entry name" value="AAA_lid_14"/>
    <property type="match status" value="1"/>
</dbReference>
<evidence type="ECO:0000259" key="5">
    <source>
        <dbReference type="PROSITE" id="PS50045"/>
    </source>
</evidence>
<organism evidence="8 9">
    <name type="scientific">Clostridium bovifaecis</name>
    <dbReference type="NCBI Taxonomy" id="2184719"/>
    <lineage>
        <taxon>Bacteria</taxon>
        <taxon>Bacillati</taxon>
        <taxon>Bacillota</taxon>
        <taxon>Clostridia</taxon>
        <taxon>Eubacteriales</taxon>
        <taxon>Clostridiaceae</taxon>
        <taxon>Clostridium</taxon>
    </lineage>
</organism>
<dbReference type="InterPro" id="IPR000014">
    <property type="entry name" value="PAS"/>
</dbReference>
<dbReference type="CDD" id="cd00130">
    <property type="entry name" value="PAS"/>
    <property type="match status" value="1"/>
</dbReference>
<keyword evidence="3" id="KW-0067">ATP-binding</keyword>
<keyword evidence="2" id="KW-0058">Aromatic hydrocarbons catabolism</keyword>
<evidence type="ECO:0000256" key="3">
    <source>
        <dbReference type="ARBA" id="ARBA00022840"/>
    </source>
</evidence>
<evidence type="ECO:0000256" key="4">
    <source>
        <dbReference type="ARBA" id="ARBA00029500"/>
    </source>
</evidence>
<dbReference type="PROSITE" id="PS50113">
    <property type="entry name" value="PAC"/>
    <property type="match status" value="1"/>
</dbReference>
<keyword evidence="9" id="KW-1185">Reference proteome</keyword>
<dbReference type="FunFam" id="3.40.50.300:FF:000006">
    <property type="entry name" value="DNA-binding transcriptional regulator NtrC"/>
    <property type="match status" value="1"/>
</dbReference>
<dbReference type="PROSITE" id="PS50112">
    <property type="entry name" value="PAS"/>
    <property type="match status" value="1"/>
</dbReference>
<dbReference type="Gene3D" id="3.30.450.20">
    <property type="entry name" value="PAS domain"/>
    <property type="match status" value="1"/>
</dbReference>
<dbReference type="InterPro" id="IPR025943">
    <property type="entry name" value="Sigma_54_int_dom_ATP-bd_2"/>
</dbReference>
<dbReference type="Pfam" id="PF00989">
    <property type="entry name" value="PAS"/>
    <property type="match status" value="1"/>
</dbReference>
<dbReference type="NCBIfam" id="TIGR00229">
    <property type="entry name" value="sensory_box"/>
    <property type="match status" value="1"/>
</dbReference>
<dbReference type="SMART" id="SM00382">
    <property type="entry name" value="AAA"/>
    <property type="match status" value="1"/>
</dbReference>
<feature type="domain" description="Sigma-54 factor interaction" evidence="5">
    <location>
        <begin position="160"/>
        <end position="389"/>
    </location>
</feature>
<dbReference type="InterPro" id="IPR009057">
    <property type="entry name" value="Homeodomain-like_sf"/>
</dbReference>
<dbReference type="InterPro" id="IPR027417">
    <property type="entry name" value="P-loop_NTPase"/>
</dbReference>
<sequence length="472" mass="53987">MGGVSLESAKNAAKLSREDLEAVIESSYDGIYITDGKANTLIINKAYEELTGLKREDMLGKSMRDLERQGYVSKSATLMVIEKGQSITIEQEFNTGKKLLVSSSPIYDKEGEISLVVTNVRDVTSLFHLKEQLKKNKELTKKYYSQIEEMRLQLMNSNEIIAEDENMLRTLKLAKRVSKVKTTVLLRGETGVGKEEIAKFIHKNSERCQNQFVEINCGAIPHTLIEAELFGYEKGAFTGANKEGKLGLFEIADGGTIFLDEVGDLPLDMQVKLLRVLQEEEIYRIGGVKSIKIDVRIIAATNRNLEQMVNNNEFREDLYYRLNVVPLTIPPLRERKGDIIPLANYFLAKFNEKHSMIKSFSSQVLKYLFEYNWHGNVRELKNIVERLVIMGSGHIIEFEDLPKEIKELYKEKIIDIKEDIMPLKDAVETLEFKLISNSYKKYGNVRDAAKALNIDASTFVRKRKRYLEKTML</sequence>
<dbReference type="InterPro" id="IPR003593">
    <property type="entry name" value="AAA+_ATPase"/>
</dbReference>
<keyword evidence="1" id="KW-0547">Nucleotide-binding</keyword>
<dbReference type="PROSITE" id="PS00676">
    <property type="entry name" value="SIGMA54_INTERACT_2"/>
    <property type="match status" value="1"/>
</dbReference>
<dbReference type="InterPro" id="IPR058031">
    <property type="entry name" value="AAA_lid_NorR"/>
</dbReference>
<dbReference type="AlphaFoldDB" id="A0A6I6F331"/>